<keyword evidence="1" id="KW-0677">Repeat</keyword>
<sequence length="284" mass="31016">MVEDVLGWADGWSEACLGLEHALEHAVSRWNVKVVRLLLARFNYSPLCINDKLSNTPLHYAAFGSKLHIFSLYNIALPVDSLRGNVLESIKNDIGELLLHWAAAGKKIDILWFLLSSGADVHVANDNGWGPLTCALHSLVSCNSDEYLCAALLKTLQAARILLDHGADPLAYTAEGWTPFHCLSLYLNDRGSNNELALTTEFIARGVLVDARAIIELPAVIKDRTPVHWAMVHGAVGMASVLVANGADVNAVDEENHVPADLVNSSPLLHKDKHLELCIELARI</sequence>
<keyword evidence="5" id="KW-1185">Reference proteome</keyword>
<dbReference type="PANTHER" id="PTHR24198:SF165">
    <property type="entry name" value="ANKYRIN REPEAT-CONTAINING PROTEIN-RELATED"/>
    <property type="match status" value="1"/>
</dbReference>
<evidence type="ECO:0000256" key="2">
    <source>
        <dbReference type="ARBA" id="ARBA00023043"/>
    </source>
</evidence>
<dbReference type="STRING" id="1291518.A0A0D9NJ67"/>
<dbReference type="PROSITE" id="PS50088">
    <property type="entry name" value="ANK_REPEAT"/>
    <property type="match status" value="2"/>
</dbReference>
<evidence type="ECO:0000256" key="3">
    <source>
        <dbReference type="PROSITE-ProRule" id="PRU00023"/>
    </source>
</evidence>
<evidence type="ECO:0000313" key="5">
    <source>
        <dbReference type="Proteomes" id="UP000054544"/>
    </source>
</evidence>
<dbReference type="SMART" id="SM00248">
    <property type="entry name" value="ANK"/>
    <property type="match status" value="5"/>
</dbReference>
<dbReference type="Proteomes" id="UP000054544">
    <property type="component" value="Unassembled WGS sequence"/>
</dbReference>
<dbReference type="InterPro" id="IPR036770">
    <property type="entry name" value="Ankyrin_rpt-contain_sf"/>
</dbReference>
<proteinExistence type="predicted"/>
<dbReference type="OrthoDB" id="341259at2759"/>
<dbReference type="Pfam" id="PF13637">
    <property type="entry name" value="Ank_4"/>
    <property type="match status" value="1"/>
</dbReference>
<dbReference type="EMBL" id="KE384768">
    <property type="protein sequence ID" value="KJK73946.1"/>
    <property type="molecule type" value="Genomic_DNA"/>
</dbReference>
<feature type="repeat" description="ANK" evidence="3">
    <location>
        <begin position="222"/>
        <end position="254"/>
    </location>
</feature>
<reference evidence="5" key="1">
    <citation type="journal article" date="2014" name="BMC Genomics">
        <title>The genome sequence of the biocontrol fungus Metarhizium anisopliae and comparative genomics of Metarhizium species.</title>
        <authorList>
            <person name="Pattemore J.A."/>
            <person name="Hane J.K."/>
            <person name="Williams A.H."/>
            <person name="Wilson B.A."/>
            <person name="Stodart B.J."/>
            <person name="Ash G.J."/>
        </authorList>
    </citation>
    <scope>NUCLEOTIDE SEQUENCE [LARGE SCALE GENOMIC DNA]</scope>
    <source>
        <strain evidence="5">BRIP 53293</strain>
    </source>
</reference>
<feature type="repeat" description="ANK" evidence="3">
    <location>
        <begin position="94"/>
        <end position="126"/>
    </location>
</feature>
<dbReference type="Pfam" id="PF00023">
    <property type="entry name" value="Ank"/>
    <property type="match status" value="1"/>
</dbReference>
<evidence type="ECO:0000256" key="1">
    <source>
        <dbReference type="ARBA" id="ARBA00022737"/>
    </source>
</evidence>
<name>A0A0D9NJ67_METAN</name>
<evidence type="ECO:0000313" key="4">
    <source>
        <dbReference type="EMBL" id="KJK73946.1"/>
    </source>
</evidence>
<gene>
    <name evidence="4" type="ORF">H634G_10770</name>
</gene>
<dbReference type="PANTHER" id="PTHR24198">
    <property type="entry name" value="ANKYRIN REPEAT AND PROTEIN KINASE DOMAIN-CONTAINING PROTEIN"/>
    <property type="match status" value="1"/>
</dbReference>
<dbReference type="PRINTS" id="PR01415">
    <property type="entry name" value="ANKYRIN"/>
</dbReference>
<dbReference type="InterPro" id="IPR002110">
    <property type="entry name" value="Ankyrin_rpt"/>
</dbReference>
<protein>
    <submittedName>
        <fullName evidence="4">Uncharacterized protein</fullName>
    </submittedName>
</protein>
<organism evidence="4 5">
    <name type="scientific">Metarhizium anisopliae BRIP 53293</name>
    <dbReference type="NCBI Taxonomy" id="1291518"/>
    <lineage>
        <taxon>Eukaryota</taxon>
        <taxon>Fungi</taxon>
        <taxon>Dikarya</taxon>
        <taxon>Ascomycota</taxon>
        <taxon>Pezizomycotina</taxon>
        <taxon>Sordariomycetes</taxon>
        <taxon>Hypocreomycetidae</taxon>
        <taxon>Hypocreales</taxon>
        <taxon>Clavicipitaceae</taxon>
        <taxon>Metarhizium</taxon>
    </lineage>
</organism>
<dbReference type="Gene3D" id="1.25.40.20">
    <property type="entry name" value="Ankyrin repeat-containing domain"/>
    <property type="match status" value="2"/>
</dbReference>
<keyword evidence="2 3" id="KW-0040">ANK repeat</keyword>
<dbReference type="SUPFAM" id="SSF48403">
    <property type="entry name" value="Ankyrin repeat"/>
    <property type="match status" value="1"/>
</dbReference>
<dbReference type="PROSITE" id="PS50297">
    <property type="entry name" value="ANK_REP_REGION"/>
    <property type="match status" value="2"/>
</dbReference>
<dbReference type="AlphaFoldDB" id="A0A0D9NJ67"/>
<accession>A0A0D9NJ67</accession>